<dbReference type="EMBL" id="CAJFCV020000004">
    <property type="protein sequence ID" value="CAG9118235.1"/>
    <property type="molecule type" value="Genomic_DNA"/>
</dbReference>
<keyword evidence="5" id="KW-1185">Reference proteome</keyword>
<evidence type="ECO:0000313" key="4">
    <source>
        <dbReference type="Proteomes" id="UP000095284"/>
    </source>
</evidence>
<evidence type="ECO:0000313" key="6">
    <source>
        <dbReference type="WBParaSite" id="BXY_0179700.1"/>
    </source>
</evidence>
<evidence type="ECO:0000313" key="3">
    <source>
        <dbReference type="EMBL" id="CAG9118235.1"/>
    </source>
</evidence>
<dbReference type="EMBL" id="CAJFDI010000004">
    <property type="protein sequence ID" value="CAD5227815.1"/>
    <property type="molecule type" value="Genomic_DNA"/>
</dbReference>
<feature type="compositionally biased region" description="Acidic residues" evidence="1">
    <location>
        <begin position="58"/>
        <end position="68"/>
    </location>
</feature>
<name>A0A1I7RM62_BURXY</name>
<evidence type="ECO:0000313" key="2">
    <source>
        <dbReference type="EMBL" id="CAD5227815.1"/>
    </source>
</evidence>
<feature type="region of interest" description="Disordered" evidence="1">
    <location>
        <begin position="1"/>
        <end position="81"/>
    </location>
</feature>
<reference evidence="6" key="1">
    <citation type="submission" date="2016-11" db="UniProtKB">
        <authorList>
            <consortium name="WormBaseParasite"/>
        </authorList>
    </citation>
    <scope>IDENTIFICATION</scope>
</reference>
<evidence type="ECO:0000313" key="5">
    <source>
        <dbReference type="Proteomes" id="UP000659654"/>
    </source>
</evidence>
<dbReference type="AlphaFoldDB" id="A0A1I7RM62"/>
<dbReference type="WBParaSite" id="BXY_0179700.1">
    <property type="protein sequence ID" value="BXY_0179700.1"/>
    <property type="gene ID" value="BXY_0179700"/>
</dbReference>
<gene>
    <name evidence="2" type="ORF">BXYJ_LOCUS10138</name>
</gene>
<proteinExistence type="predicted"/>
<dbReference type="Proteomes" id="UP000095284">
    <property type="component" value="Unplaced"/>
</dbReference>
<dbReference type="Proteomes" id="UP000582659">
    <property type="component" value="Unassembled WGS sequence"/>
</dbReference>
<reference evidence="3" key="2">
    <citation type="submission" date="2020-08" db="EMBL/GenBank/DDBJ databases">
        <authorList>
            <person name="Kikuchi T."/>
        </authorList>
    </citation>
    <scope>NUCLEOTIDE SEQUENCE</scope>
    <source>
        <strain evidence="2">Ka4C1</strain>
    </source>
</reference>
<organism evidence="4 6">
    <name type="scientific">Bursaphelenchus xylophilus</name>
    <name type="common">Pinewood nematode worm</name>
    <name type="synonym">Aphelenchoides xylophilus</name>
    <dbReference type="NCBI Taxonomy" id="6326"/>
    <lineage>
        <taxon>Eukaryota</taxon>
        <taxon>Metazoa</taxon>
        <taxon>Ecdysozoa</taxon>
        <taxon>Nematoda</taxon>
        <taxon>Chromadorea</taxon>
        <taxon>Rhabditida</taxon>
        <taxon>Tylenchina</taxon>
        <taxon>Tylenchomorpha</taxon>
        <taxon>Aphelenchoidea</taxon>
        <taxon>Aphelenchoididae</taxon>
        <taxon>Bursaphelenchus</taxon>
    </lineage>
</organism>
<evidence type="ECO:0000256" key="1">
    <source>
        <dbReference type="SAM" id="MobiDB-lite"/>
    </source>
</evidence>
<dbReference type="Proteomes" id="UP000659654">
    <property type="component" value="Unassembled WGS sequence"/>
</dbReference>
<sequence>MKVGQKPALRGSTKLNKRRSPKPVWLHEAGAPARRPLSEQCTRASGSPNIADRGAETNVEDPSVDDSDLWPLPELKPPSELDHVDDMDDLFIDVPSAGIVSAVVEAAVPAPLLSPMPQIGEPLEDNVMHELQPAEISVGEEMNENPEGTSSDHWLLMEMACLTSEPSFHSLSTECYDDNGLNLNWDDNF</sequence>
<accession>A0A1I7RM62</accession>
<protein>
    <submittedName>
        <fullName evidence="2">(pine wood nematode) hypothetical protein</fullName>
    </submittedName>
</protein>
<feature type="compositionally biased region" description="Polar residues" evidence="1">
    <location>
        <begin position="39"/>
        <end position="48"/>
    </location>
</feature>